<dbReference type="Pfam" id="PF13439">
    <property type="entry name" value="Glyco_transf_4"/>
    <property type="match status" value="1"/>
</dbReference>
<dbReference type="PANTHER" id="PTHR45947">
    <property type="entry name" value="SULFOQUINOVOSYL TRANSFERASE SQD2"/>
    <property type="match status" value="1"/>
</dbReference>
<accession>A0ABS4JKA2</accession>
<gene>
    <name evidence="3" type="ORF">J2Z69_003203</name>
</gene>
<dbReference type="Gene3D" id="3.40.50.2000">
    <property type="entry name" value="Glycogen Phosphorylase B"/>
    <property type="match status" value="2"/>
</dbReference>
<evidence type="ECO:0000313" key="4">
    <source>
        <dbReference type="Proteomes" id="UP001519288"/>
    </source>
</evidence>
<dbReference type="InterPro" id="IPR001296">
    <property type="entry name" value="Glyco_trans_1"/>
</dbReference>
<protein>
    <submittedName>
        <fullName evidence="3">Glycosyltransferase involved in cell wall biosynthesis</fullName>
    </submittedName>
</protein>
<dbReference type="SUPFAM" id="SSF53756">
    <property type="entry name" value="UDP-Glycosyltransferase/glycogen phosphorylase"/>
    <property type="match status" value="1"/>
</dbReference>
<dbReference type="PANTHER" id="PTHR45947:SF3">
    <property type="entry name" value="SULFOQUINOVOSYL TRANSFERASE SQD2"/>
    <property type="match status" value="1"/>
</dbReference>
<dbReference type="CDD" id="cd03801">
    <property type="entry name" value="GT4_PimA-like"/>
    <property type="match status" value="1"/>
</dbReference>
<name>A0ABS4JKA2_9BACL</name>
<evidence type="ECO:0000259" key="1">
    <source>
        <dbReference type="Pfam" id="PF00534"/>
    </source>
</evidence>
<dbReference type="RefSeq" id="WP_209864677.1">
    <property type="nucleotide sequence ID" value="NZ_JAGGLD010000006.1"/>
</dbReference>
<dbReference type="InterPro" id="IPR050194">
    <property type="entry name" value="Glycosyltransferase_grp1"/>
</dbReference>
<organism evidence="3 4">
    <name type="scientific">Paenibacillus shirakamiensis</name>
    <dbReference type="NCBI Taxonomy" id="1265935"/>
    <lineage>
        <taxon>Bacteria</taxon>
        <taxon>Bacillati</taxon>
        <taxon>Bacillota</taxon>
        <taxon>Bacilli</taxon>
        <taxon>Bacillales</taxon>
        <taxon>Paenibacillaceae</taxon>
        <taxon>Paenibacillus</taxon>
    </lineage>
</organism>
<feature type="domain" description="Glycosyltransferase subfamily 4-like N-terminal" evidence="2">
    <location>
        <begin position="14"/>
        <end position="211"/>
    </location>
</feature>
<evidence type="ECO:0000259" key="2">
    <source>
        <dbReference type="Pfam" id="PF13439"/>
    </source>
</evidence>
<feature type="domain" description="Glycosyl transferase family 1" evidence="1">
    <location>
        <begin position="224"/>
        <end position="383"/>
    </location>
</feature>
<comment type="caution">
    <text evidence="3">The sequence shown here is derived from an EMBL/GenBank/DDBJ whole genome shotgun (WGS) entry which is preliminary data.</text>
</comment>
<dbReference type="InterPro" id="IPR028098">
    <property type="entry name" value="Glyco_trans_4-like_N"/>
</dbReference>
<reference evidence="3 4" key="1">
    <citation type="submission" date="2021-03" db="EMBL/GenBank/DDBJ databases">
        <title>Genomic Encyclopedia of Type Strains, Phase IV (KMG-IV): sequencing the most valuable type-strain genomes for metagenomic binning, comparative biology and taxonomic classification.</title>
        <authorList>
            <person name="Goeker M."/>
        </authorList>
    </citation>
    <scope>NUCLEOTIDE SEQUENCE [LARGE SCALE GENOMIC DNA]</scope>
    <source>
        <strain evidence="3 4">DSM 26806</strain>
    </source>
</reference>
<dbReference type="Proteomes" id="UP001519288">
    <property type="component" value="Unassembled WGS sequence"/>
</dbReference>
<dbReference type="Pfam" id="PF00534">
    <property type="entry name" value="Glycos_transf_1"/>
    <property type="match status" value="1"/>
</dbReference>
<dbReference type="EMBL" id="JAGGLD010000006">
    <property type="protein sequence ID" value="MBP2002146.1"/>
    <property type="molecule type" value="Genomic_DNA"/>
</dbReference>
<evidence type="ECO:0000313" key="3">
    <source>
        <dbReference type="EMBL" id="MBP2002146.1"/>
    </source>
</evidence>
<proteinExistence type="predicted"/>
<keyword evidence="4" id="KW-1185">Reference proteome</keyword>
<sequence>MRILLVTYWSLSTIGGIRTYMCQLAASLRKEGHQVDMMGTDLADHSVYVEGRTQRFHKSKILPLIRNNLFVAPLPTLHASPEAMTIESDRYAFEMGAAFLGLDQYDLIHAQDPIAAVCIRRVLTQSTPLLVSFHGSLAREGYLDTRSVRTELRWDDFRNTTYGKHYQALEYWGAVSADHILVSSKWIGELITSTGIPETKLTRIPYGVDISTFFNRALVPFPMPKPRGKKLIMYTGRLEYVKGVQVLIEALGFLHNKRQDFECWIVGEGTLQATLEHRCRVLGIDHIVKFIGNVTNVPSILQKADLYVQPSLQDTQPFSLTEAQLAGIPCIGSNVTGIPEMIKEGVTGLLFESDQPASLSQHIHLLFNEPKLAKEIGEQARQWVLQHRRLEHMYHDTHALYTQMIGGTRVGAQSTQ</sequence>